<protein>
    <submittedName>
        <fullName evidence="3">Uncharacterized protein</fullName>
    </submittedName>
</protein>
<name>A0A382HTT9_9ZZZZ</name>
<dbReference type="Pfam" id="PF22879">
    <property type="entry name" value="AIPR_N"/>
    <property type="match status" value="1"/>
</dbReference>
<dbReference type="InterPro" id="IPR018891">
    <property type="entry name" value="AIPR_C"/>
</dbReference>
<gene>
    <name evidence="3" type="ORF">METZ01_LOCUS242897</name>
</gene>
<dbReference type="EMBL" id="UINC01062939">
    <property type="protein sequence ID" value="SVB90043.1"/>
    <property type="molecule type" value="Genomic_DNA"/>
</dbReference>
<proteinExistence type="predicted"/>
<feature type="domain" description="Abortive phage infection protein C-terminal" evidence="1">
    <location>
        <begin position="240"/>
        <end position="377"/>
    </location>
</feature>
<feature type="non-terminal residue" evidence="3">
    <location>
        <position position="388"/>
    </location>
</feature>
<sequence length="388" mass="43143">MMAVAITGEQELFAQEVFAEVSDLAADDLFTSEGFTGWVLDMLEEQGHWPDFQLAYHRRPGAGGRAAVGLDAWGIDRTTAILYLAISDFHKGNDAQRLSRSDRDRTFKRLRSFIEAAGSGKIEVEEHNPVLDVAELIETGEDFDSIRCFLLSNQVTDRTELPDVDGVSVSLHCWDLEALRRLRESESQHEQININLVELFGDGLRSLSCRQMARHIKTYLCTIPGEYLAELYLEYGPRLLERNVRAFLAARTKVNQGIRDTLRNEPERFLAYNNGLTATAAAVSINETGDGPVIDNISDFQIVNGGQTTASIAAALKDPDVDLSKVSVQMKLAVVDEDHIDDLVTYISEYANSQNAVKVADLSSNHPYLREMMNLSRKVWTPTGAGTT</sequence>
<accession>A0A382HTT9</accession>
<dbReference type="InterPro" id="IPR055101">
    <property type="entry name" value="AIPR_N"/>
</dbReference>
<feature type="domain" description="Abortive infection phage resistance protein N-terminal" evidence="2">
    <location>
        <begin position="35"/>
        <end position="181"/>
    </location>
</feature>
<dbReference type="AlphaFoldDB" id="A0A382HTT9"/>
<organism evidence="3">
    <name type="scientific">marine metagenome</name>
    <dbReference type="NCBI Taxonomy" id="408172"/>
    <lineage>
        <taxon>unclassified sequences</taxon>
        <taxon>metagenomes</taxon>
        <taxon>ecological metagenomes</taxon>
    </lineage>
</organism>
<dbReference type="Pfam" id="PF10592">
    <property type="entry name" value="AIPR"/>
    <property type="match status" value="1"/>
</dbReference>
<evidence type="ECO:0000259" key="1">
    <source>
        <dbReference type="Pfam" id="PF10592"/>
    </source>
</evidence>
<evidence type="ECO:0000313" key="3">
    <source>
        <dbReference type="EMBL" id="SVB90043.1"/>
    </source>
</evidence>
<reference evidence="3" key="1">
    <citation type="submission" date="2018-05" db="EMBL/GenBank/DDBJ databases">
        <authorList>
            <person name="Lanie J.A."/>
            <person name="Ng W.-L."/>
            <person name="Kazmierczak K.M."/>
            <person name="Andrzejewski T.M."/>
            <person name="Davidsen T.M."/>
            <person name="Wayne K.J."/>
            <person name="Tettelin H."/>
            <person name="Glass J.I."/>
            <person name="Rusch D."/>
            <person name="Podicherti R."/>
            <person name="Tsui H.-C.T."/>
            <person name="Winkler M.E."/>
        </authorList>
    </citation>
    <scope>NUCLEOTIDE SEQUENCE</scope>
</reference>
<evidence type="ECO:0000259" key="2">
    <source>
        <dbReference type="Pfam" id="PF22879"/>
    </source>
</evidence>